<protein>
    <submittedName>
        <fullName evidence="1">Uncharacterized protein</fullName>
    </submittedName>
</protein>
<evidence type="ECO:0000313" key="1">
    <source>
        <dbReference type="EMBL" id="KAJ0035908.1"/>
    </source>
</evidence>
<dbReference type="Proteomes" id="UP001163603">
    <property type="component" value="Chromosome 7"/>
</dbReference>
<reference evidence="2" key="1">
    <citation type="journal article" date="2023" name="G3 (Bethesda)">
        <title>Genome assembly and association tests identify interacting loci associated with vigor, precocity, and sex in interspecific pistachio rootstocks.</title>
        <authorList>
            <person name="Palmer W."/>
            <person name="Jacygrad E."/>
            <person name="Sagayaradj S."/>
            <person name="Cavanaugh K."/>
            <person name="Han R."/>
            <person name="Bertier L."/>
            <person name="Beede B."/>
            <person name="Kafkas S."/>
            <person name="Golino D."/>
            <person name="Preece J."/>
            <person name="Michelmore R."/>
        </authorList>
    </citation>
    <scope>NUCLEOTIDE SEQUENCE [LARGE SCALE GENOMIC DNA]</scope>
</reference>
<comment type="caution">
    <text evidence="1">The sequence shown here is derived from an EMBL/GenBank/DDBJ whole genome shotgun (WGS) entry which is preliminary data.</text>
</comment>
<sequence length="132" mass="15091">MTRFEHVVVAIEEVHDLSAMTVDELSGTLQAHEQQQYANTNQRNNGYRGKGRGRGGYYSNNRGRGVYNNNHRGRGNQHNDQKRSNSGHQQNPNYRGRGPSCGKGRYDKSIVECYSCHERGHYASDCRFKENN</sequence>
<name>A0ACC0YG66_9ROSI</name>
<accession>A0ACC0YG66</accession>
<evidence type="ECO:0000313" key="2">
    <source>
        <dbReference type="Proteomes" id="UP001163603"/>
    </source>
</evidence>
<proteinExistence type="predicted"/>
<dbReference type="EMBL" id="CM047742">
    <property type="protein sequence ID" value="KAJ0035908.1"/>
    <property type="molecule type" value="Genomic_DNA"/>
</dbReference>
<organism evidence="1 2">
    <name type="scientific">Pistacia integerrima</name>
    <dbReference type="NCBI Taxonomy" id="434235"/>
    <lineage>
        <taxon>Eukaryota</taxon>
        <taxon>Viridiplantae</taxon>
        <taxon>Streptophyta</taxon>
        <taxon>Embryophyta</taxon>
        <taxon>Tracheophyta</taxon>
        <taxon>Spermatophyta</taxon>
        <taxon>Magnoliopsida</taxon>
        <taxon>eudicotyledons</taxon>
        <taxon>Gunneridae</taxon>
        <taxon>Pentapetalae</taxon>
        <taxon>rosids</taxon>
        <taxon>malvids</taxon>
        <taxon>Sapindales</taxon>
        <taxon>Anacardiaceae</taxon>
        <taxon>Pistacia</taxon>
    </lineage>
</organism>
<gene>
    <name evidence="1" type="ORF">Pint_25647</name>
</gene>
<keyword evidence="2" id="KW-1185">Reference proteome</keyword>